<proteinExistence type="predicted"/>
<reference evidence="2 3" key="1">
    <citation type="submission" date="2016-10" db="EMBL/GenBank/DDBJ databases">
        <authorList>
            <person name="de Groot N.N."/>
        </authorList>
    </citation>
    <scope>NUCLEOTIDE SEQUENCE [LARGE SCALE GENOMIC DNA]</scope>
    <source>
        <strain evidence="2 3">DSM 43357</strain>
    </source>
</reference>
<accession>A0A1H7S427</accession>
<feature type="region of interest" description="Disordered" evidence="1">
    <location>
        <begin position="355"/>
        <end position="434"/>
    </location>
</feature>
<dbReference type="InterPro" id="IPR043137">
    <property type="entry name" value="GGT_ssub_C"/>
</dbReference>
<evidence type="ECO:0000313" key="3">
    <source>
        <dbReference type="Proteomes" id="UP000198953"/>
    </source>
</evidence>
<feature type="compositionally biased region" description="Gly residues" evidence="1">
    <location>
        <begin position="379"/>
        <end position="401"/>
    </location>
</feature>
<dbReference type="InterPro" id="IPR029055">
    <property type="entry name" value="Ntn_hydrolases_N"/>
</dbReference>
<dbReference type="GO" id="GO:0016787">
    <property type="term" value="F:hydrolase activity"/>
    <property type="evidence" value="ECO:0007669"/>
    <property type="project" value="UniProtKB-KW"/>
</dbReference>
<name>A0A1H7S427_9ACTN</name>
<dbReference type="Gene3D" id="3.60.20.40">
    <property type="match status" value="1"/>
</dbReference>
<dbReference type="STRING" id="46177.SAMN05660976_03040"/>
<keyword evidence="3" id="KW-1185">Reference proteome</keyword>
<organism evidence="2 3">
    <name type="scientific">Nonomuraea pusilla</name>
    <dbReference type="NCBI Taxonomy" id="46177"/>
    <lineage>
        <taxon>Bacteria</taxon>
        <taxon>Bacillati</taxon>
        <taxon>Actinomycetota</taxon>
        <taxon>Actinomycetes</taxon>
        <taxon>Streptosporangiales</taxon>
        <taxon>Streptosporangiaceae</taxon>
        <taxon>Nonomuraea</taxon>
    </lineage>
</organism>
<dbReference type="Proteomes" id="UP000198953">
    <property type="component" value="Unassembled WGS sequence"/>
</dbReference>
<dbReference type="SUPFAM" id="SSF56235">
    <property type="entry name" value="N-terminal nucleophile aminohydrolases (Ntn hydrolases)"/>
    <property type="match status" value="1"/>
</dbReference>
<dbReference type="Gene3D" id="1.10.246.130">
    <property type="match status" value="1"/>
</dbReference>
<evidence type="ECO:0000256" key="1">
    <source>
        <dbReference type="SAM" id="MobiDB-lite"/>
    </source>
</evidence>
<dbReference type="InterPro" id="IPR052896">
    <property type="entry name" value="GGT-like_enzyme"/>
</dbReference>
<dbReference type="PRINTS" id="PR01210">
    <property type="entry name" value="GGTRANSPTASE"/>
</dbReference>
<dbReference type="AlphaFoldDB" id="A0A1H7S427"/>
<sequence length="623" mass="65459">MFTTRPELSGDFGMVASTHWLASATGMGVLERGGNAFDAAVAAGFVLQVAEPHLNGPGGEVPILLWSEDDQKVSVVCGQGVAPAAATVERYTGMGLDVVPGTGLLAATVPGAFGGWMLMLERWGTWRLADVLAPAIHYAEHGVPVLGRIAATIASVEGLFTADWPTSAATWLPGGRVPDVGSKLANPVLAETYRRLVAEAEAACSTREGQIAAARAAWYEGFVAEAIARFCATTAWRDSSGEVHGGLLTGDDLARWTATVEDPVRLDYHGHTVCKTGPWGQGPVFLQQLALLSGFDLDAMGHLSADYVHTVTECAKLAFADREAWYGDADVPLADLLGEEYNARRRALVGDEASLELRPGAPGGRQPRLPAFPGPEGDTTGGAGARRTGGLGEPTIGQGGRRPGEQSEPAGGQAGGPAAGDEIVGPDGTVRGDTCHLDVVDRHGNMVSATPSGGWLQSSPIIPELGFCLGTRAQMFWLEEGLPASLRPGARPRTTLSPSFALRDGRPWLAFGTPGGDQQDQWSLAFFLAVVHGGLNLQEAIDAPMFHSEHFPSSFFPRGSRPGVVKVEERLDPGVVAELRRRGHLVEVDGPWSLGRLSAVARDGGFLRAAANPRGAQGYAVGR</sequence>
<protein>
    <submittedName>
        <fullName evidence="2">Gamma-glutamyltranspeptidase / glutathione hydrolase</fullName>
    </submittedName>
</protein>
<dbReference type="PANTHER" id="PTHR43881:SF1">
    <property type="entry name" value="GAMMA-GLUTAMYLTRANSPEPTIDASE (AFU_ORTHOLOGUE AFUA_4G13580)"/>
    <property type="match status" value="1"/>
</dbReference>
<dbReference type="Pfam" id="PF01019">
    <property type="entry name" value="G_glu_transpept"/>
    <property type="match status" value="1"/>
</dbReference>
<dbReference type="InterPro" id="IPR043138">
    <property type="entry name" value="GGT_lsub"/>
</dbReference>
<dbReference type="PANTHER" id="PTHR43881">
    <property type="entry name" value="GAMMA-GLUTAMYLTRANSPEPTIDASE (AFU_ORTHOLOGUE AFUA_4G13580)"/>
    <property type="match status" value="1"/>
</dbReference>
<dbReference type="EMBL" id="FOBF01000006">
    <property type="protein sequence ID" value="SEL67273.1"/>
    <property type="molecule type" value="Genomic_DNA"/>
</dbReference>
<keyword evidence="2" id="KW-0378">Hydrolase</keyword>
<dbReference type="OrthoDB" id="9781342at2"/>
<evidence type="ECO:0000313" key="2">
    <source>
        <dbReference type="EMBL" id="SEL67273.1"/>
    </source>
</evidence>
<gene>
    <name evidence="2" type="ORF">SAMN05660976_03040</name>
</gene>